<feature type="domain" description="DUF2428" evidence="4">
    <location>
        <begin position="648"/>
        <end position="901"/>
    </location>
</feature>
<dbReference type="PANTHER" id="PTHR14387">
    <property type="entry name" value="THADA/DEATH RECEPTOR INTERACTING PROTEIN"/>
    <property type="match status" value="1"/>
</dbReference>
<keyword evidence="8" id="KW-1185">Reference proteome</keyword>
<dbReference type="OrthoDB" id="73997at2759"/>
<reference evidence="7 8" key="1">
    <citation type="submission" date="2019-09" db="EMBL/GenBank/DDBJ databases">
        <authorList>
            <person name="Brejova B."/>
        </authorList>
    </citation>
    <scope>NUCLEOTIDE SEQUENCE [LARGE SCALE GENOMIC DNA]</scope>
</reference>
<protein>
    <submittedName>
        <fullName evidence="7">Uncharacterized protein</fullName>
    </submittedName>
</protein>
<accession>A0A5E8C9E1</accession>
<evidence type="ECO:0000259" key="5">
    <source>
        <dbReference type="Pfam" id="PF25150"/>
    </source>
</evidence>
<name>A0A5E8C9E1_9ASCO</name>
<dbReference type="Pfam" id="PF10350">
    <property type="entry name" value="DUF2428"/>
    <property type="match status" value="1"/>
</dbReference>
<evidence type="ECO:0000313" key="7">
    <source>
        <dbReference type="EMBL" id="VVT58618.1"/>
    </source>
</evidence>
<dbReference type="GO" id="GO:0005829">
    <property type="term" value="C:cytosol"/>
    <property type="evidence" value="ECO:0007669"/>
    <property type="project" value="TreeGrafter"/>
</dbReference>
<keyword evidence="3" id="KW-0175">Coiled coil</keyword>
<proteinExistence type="inferred from homology"/>
<feature type="domain" description="tRNA (32-2'-O)-methyltransferase regulator THADA-like TPR repeats region" evidence="5">
    <location>
        <begin position="243"/>
        <end position="512"/>
    </location>
</feature>
<dbReference type="PANTHER" id="PTHR14387:SF0">
    <property type="entry name" value="DUF2428 DOMAIN-CONTAINING PROTEIN"/>
    <property type="match status" value="1"/>
</dbReference>
<evidence type="ECO:0000259" key="6">
    <source>
        <dbReference type="Pfam" id="PF25151"/>
    </source>
</evidence>
<dbReference type="EMBL" id="CABVLU010000005">
    <property type="protein sequence ID" value="VVT58618.1"/>
    <property type="molecule type" value="Genomic_DNA"/>
</dbReference>
<evidence type="ECO:0000256" key="2">
    <source>
        <dbReference type="ARBA" id="ARBA00022694"/>
    </source>
</evidence>
<dbReference type="InterPro" id="IPR056842">
    <property type="entry name" value="THADA-like_TPR_C"/>
</dbReference>
<sequence length="1519" mass="171653">MEQIDNGTIRAILNSVEGNIIDSKNLEYVRKYLVKTKGPVISSDKETQSIFIDLYSPLLTSTLKSYGIDSSRTLTTDSLSIWLQRAVQLTSSSDNSINFGKIVSDEDAQNIFTFVCDFWTDSGVAFGNSLKELFIKIISLVTISRPTDSIVYLQKWTQHILRFSRNQRVLYFMLEILAKKVGGQFVLDDCPEFLSQSLAFMGSNALANPIGKSLFAIYSSILTQWTGDAKNNITCDSEIAEKWTQLWSEPTRSALLNEKTREHVQTYFLPQMFKRLPQSLGIFIKPMTNINFDTPENEISVLLGCMKLGHELGILDVFEEGNNVISEEFLESLFHHESPVLRIGALSLVSIFQQTTRPVAKFVFKVLERSLDDFFVESDPGFRNQFYGFIRQFIFRVRASSYSIKKESNKKAKNGDIELSTKLAKEVEFVKEFFVWLISYLERCLRPSAPYQYRFTAMLLIQLLANSGLDDEIRPECYEKHHDFFPFKIPVYNEEIVRLLIENIANNFEDVRATAAKIIGIAKLPLPLIESYEQIETLANQSLSTLSGMRGREGDAGARGLELAFNLYFNFPVPESNANSNIEHGLSLFETILSKLEDEIEFANKNMATAVREHPIHGYYTALAFILGSIDFYKFSSTPKDEKNWTELIKRLIKSMNNVWENVKEILCHDSPEGNLPKEFEANFEPELEAQYGPATQVILSYSWRAIKESTAMLKVLFDRVPLKGSTKKKSPVKIQTEIFPQDLIVEIGELLLTQLATVRHRGAFSSIYPAFVSCCKRCNLTPGIENQPEKWLSENINLIKIKAQYVTRRSGGLPYLITAVLTAELEPTLDLITSTFEKLLTIAQIPAVSSGSDKIDLPQVHAFNCIKAMFVETNLSSRSAYFIEPSLELAIMSFSSEIWAIRNCAVMLFTALQNRLFGTAKPTKSKLTNSTISAKIFFNKYKTIRETLLRLLQHYVDHMDETSSGVEIVFPILSLLSRLESTVGYNGLDDFRPLAVSCLGSKIWKVREMTARVIPPLLGDQDTIKFLRDLIDDASLKNQNKLHGVCLAGLNIVISKIQAGADIPQDFIEFFFKKFDEFVIFNPSPETALAYLRIIKEIFLVTPDNQILVQKLVPKCAHLWKNLPGSGMSSARRVFQSELAEISLVNAFNINGDPLALATEMVLCYESYEVQLMAIEQLSNRVDYLTGTNSAQVLQALWAVFASQAWDQVRGPAARLFSQIFAKFAQDASAQSFRDDVPKYWQVLYSSVRPGVNTEEINESCLEALGIFSGQLYCQEADDRVNKWLELVSRFSDENEAYPARDAALTSLLAFLSTIKIKQGAPYADALLQLFFFLSDDDEDIRATASEYVSRMLGLRFLATSAHCENQLLRERIVSCDSSAHIARQLFSYLTERQKSATDLLAEARAVDDALFNYEKQNLFRDEVAKFEQVGGALLDILKNNDTLLREEIEQWITDAVPALKSTIAELGGDETLLIWGKDPKITKEVSRIIIVARIYEALEGVVVIEPSESIKAMLIRI</sequence>
<feature type="domain" description="tRNA (32-2'-O)-methyltransferase regulator THADA-like C-terminal TPR repeats region" evidence="6">
    <location>
        <begin position="903"/>
        <end position="1049"/>
    </location>
</feature>
<gene>
    <name evidence="7" type="ORF">SAPINGB_P006299</name>
</gene>
<comment type="similarity">
    <text evidence="1">Belongs to the THADA family.</text>
</comment>
<dbReference type="InterPro" id="IPR056843">
    <property type="entry name" value="THADA-like_TPR"/>
</dbReference>
<keyword evidence="2" id="KW-0819">tRNA processing</keyword>
<feature type="coiled-coil region" evidence="3">
    <location>
        <begin position="586"/>
        <end position="613"/>
    </location>
</feature>
<dbReference type="GO" id="GO:0030488">
    <property type="term" value="P:tRNA methylation"/>
    <property type="evidence" value="ECO:0007669"/>
    <property type="project" value="TreeGrafter"/>
</dbReference>
<evidence type="ECO:0000256" key="3">
    <source>
        <dbReference type="SAM" id="Coils"/>
    </source>
</evidence>
<dbReference type="Pfam" id="PF25150">
    <property type="entry name" value="TPR_Trm732"/>
    <property type="match status" value="1"/>
</dbReference>
<dbReference type="InterPro" id="IPR019442">
    <property type="entry name" value="THADA/TRM732_DUF2428"/>
</dbReference>
<organism evidence="7 8">
    <name type="scientific">Magnusiomyces paraingens</name>
    <dbReference type="NCBI Taxonomy" id="2606893"/>
    <lineage>
        <taxon>Eukaryota</taxon>
        <taxon>Fungi</taxon>
        <taxon>Dikarya</taxon>
        <taxon>Ascomycota</taxon>
        <taxon>Saccharomycotina</taxon>
        <taxon>Dipodascomycetes</taxon>
        <taxon>Dipodascales</taxon>
        <taxon>Dipodascaceae</taxon>
        <taxon>Magnusiomyces</taxon>
    </lineage>
</organism>
<dbReference type="InterPro" id="IPR016024">
    <property type="entry name" value="ARM-type_fold"/>
</dbReference>
<dbReference type="InterPro" id="IPR051954">
    <property type="entry name" value="tRNA_methyltransferase_THADA"/>
</dbReference>
<dbReference type="Pfam" id="PF25151">
    <property type="entry name" value="TPR_Trm732_C"/>
    <property type="match status" value="1"/>
</dbReference>
<dbReference type="GeneID" id="43585110"/>
<dbReference type="Proteomes" id="UP000398389">
    <property type="component" value="Unassembled WGS sequence"/>
</dbReference>
<evidence type="ECO:0000259" key="4">
    <source>
        <dbReference type="Pfam" id="PF10350"/>
    </source>
</evidence>
<dbReference type="Gene3D" id="1.25.10.10">
    <property type="entry name" value="Leucine-rich Repeat Variant"/>
    <property type="match status" value="1"/>
</dbReference>
<evidence type="ECO:0000256" key="1">
    <source>
        <dbReference type="ARBA" id="ARBA00010409"/>
    </source>
</evidence>
<dbReference type="Pfam" id="PF26523">
    <property type="entry name" value="Trm732_C"/>
    <property type="match status" value="1"/>
</dbReference>
<evidence type="ECO:0000313" key="8">
    <source>
        <dbReference type="Proteomes" id="UP000398389"/>
    </source>
</evidence>
<dbReference type="SUPFAM" id="SSF48371">
    <property type="entry name" value="ARM repeat"/>
    <property type="match status" value="2"/>
</dbReference>
<dbReference type="InterPro" id="IPR011989">
    <property type="entry name" value="ARM-like"/>
</dbReference>
<dbReference type="RefSeq" id="XP_031856901.1">
    <property type="nucleotide sequence ID" value="XM_032001010.1"/>
</dbReference>